<proteinExistence type="predicted"/>
<dbReference type="SUPFAM" id="SSF53756">
    <property type="entry name" value="UDP-Glycosyltransferase/glycogen phosphorylase"/>
    <property type="match status" value="1"/>
</dbReference>
<organism evidence="3 4">
    <name type="scientific">Vibrio mediterranei</name>
    <dbReference type="NCBI Taxonomy" id="689"/>
    <lineage>
        <taxon>Bacteria</taxon>
        <taxon>Pseudomonadati</taxon>
        <taxon>Pseudomonadota</taxon>
        <taxon>Gammaproteobacteria</taxon>
        <taxon>Vibrionales</taxon>
        <taxon>Vibrionaceae</taxon>
        <taxon>Vibrio</taxon>
    </lineage>
</organism>
<dbReference type="CDD" id="cd03809">
    <property type="entry name" value="GT4_MtfB-like"/>
    <property type="match status" value="1"/>
</dbReference>
<protein>
    <submittedName>
        <fullName evidence="3">Glycosyltransferase family 1 protein</fullName>
    </submittedName>
</protein>
<evidence type="ECO:0000313" key="3">
    <source>
        <dbReference type="EMBL" id="AYV21221.1"/>
    </source>
</evidence>
<dbReference type="InterPro" id="IPR001296">
    <property type="entry name" value="Glyco_trans_1"/>
</dbReference>
<accession>A0A3G4VDD2</accession>
<keyword evidence="1 3" id="KW-0808">Transferase</keyword>
<dbReference type="Proteomes" id="UP000279760">
    <property type="component" value="Chromosome 1"/>
</dbReference>
<dbReference type="PANTHER" id="PTHR46401:SF2">
    <property type="entry name" value="GLYCOSYLTRANSFERASE WBBK-RELATED"/>
    <property type="match status" value="1"/>
</dbReference>
<dbReference type="PANTHER" id="PTHR46401">
    <property type="entry name" value="GLYCOSYLTRANSFERASE WBBK-RELATED"/>
    <property type="match status" value="1"/>
</dbReference>
<dbReference type="GO" id="GO:0016757">
    <property type="term" value="F:glycosyltransferase activity"/>
    <property type="evidence" value="ECO:0007669"/>
    <property type="project" value="InterPro"/>
</dbReference>
<feature type="domain" description="Glycosyl transferase family 1" evidence="2">
    <location>
        <begin position="182"/>
        <end position="303"/>
    </location>
</feature>
<evidence type="ECO:0000313" key="4">
    <source>
        <dbReference type="Proteomes" id="UP000279760"/>
    </source>
</evidence>
<dbReference type="AlphaFoldDB" id="A0A3G4VDD2"/>
<evidence type="ECO:0000256" key="1">
    <source>
        <dbReference type="ARBA" id="ARBA00022679"/>
    </source>
</evidence>
<gene>
    <name evidence="3" type="ORF">ECB94_07895</name>
</gene>
<name>A0A3G4VDD2_9VIBR</name>
<dbReference type="Gene3D" id="3.40.50.2000">
    <property type="entry name" value="Glycogen Phosphorylase B"/>
    <property type="match status" value="1"/>
</dbReference>
<dbReference type="EMBL" id="CP033577">
    <property type="protein sequence ID" value="AYV21221.1"/>
    <property type="molecule type" value="Genomic_DNA"/>
</dbReference>
<reference evidence="3 4" key="1">
    <citation type="submission" date="2018-11" db="EMBL/GenBank/DDBJ databases">
        <title>Complete Genome Sequence of Vbrio mediterranei 117-T6: a Potential Pathogen Bacteria Isolated from the Conchocelis of Pyropia.</title>
        <authorList>
            <person name="Liu Q."/>
        </authorList>
    </citation>
    <scope>NUCLEOTIDE SEQUENCE [LARGE SCALE GENOMIC DNA]</scope>
    <source>
        <strain evidence="3 4">117-T6</strain>
    </source>
</reference>
<dbReference type="Pfam" id="PF00534">
    <property type="entry name" value="Glycos_transf_1"/>
    <property type="match status" value="1"/>
</dbReference>
<evidence type="ECO:0000259" key="2">
    <source>
        <dbReference type="Pfam" id="PF00534"/>
    </source>
</evidence>
<sequence>MNFYYDITEILVWEGEHTGIQRVVHGYAQGLKYLKPETKLFYIRNGVGYSYESDEILNIREGDIVFTACANWDRMDNLVFFEKASISGARCVNLYYDLTPIIIPHSFKSGFCERFVKWFEQANTCFEYHITISEHSKKDLIIHGKSLTEDNIHVIRLADQIYSINTFDIHEQEEYLSSYGLNEYLLSVGTIEFRKNHITLINAYRHLVSEGYVDIPKLVIVGRFGWMDLDLKYQVENDPVLKEKILFIVSATDSQLDCLYRNCLFTLYASIYEGWGLPIAESLNYGKPCIISDNTSLPEIAPELTRKARTLDPYNWAEEIVALCYDKALYTTSIQEIEEKFESTTWIDASREILELIIDWHDNHKKEGNKLL</sequence>
<dbReference type="RefSeq" id="WP_124940384.1">
    <property type="nucleotide sequence ID" value="NZ_CP033577.1"/>
</dbReference>